<evidence type="ECO:0000313" key="7">
    <source>
        <dbReference type="Proteomes" id="UP000053989"/>
    </source>
</evidence>
<sequence>YLTAFLDSVQRKTAKDVTLSDGTFLPRGTHVAIAACAIEHDHHSFENPFSFEPFRLMELQDKYGDPSKA</sequence>
<dbReference type="GO" id="GO:0016705">
    <property type="term" value="F:oxidoreductase activity, acting on paired donors, with incorporation or reduction of molecular oxygen"/>
    <property type="evidence" value="ECO:0007669"/>
    <property type="project" value="InterPro"/>
</dbReference>
<organism evidence="6 7">
    <name type="scientific">Scleroderma citrinum Foug A</name>
    <dbReference type="NCBI Taxonomy" id="1036808"/>
    <lineage>
        <taxon>Eukaryota</taxon>
        <taxon>Fungi</taxon>
        <taxon>Dikarya</taxon>
        <taxon>Basidiomycota</taxon>
        <taxon>Agaricomycotina</taxon>
        <taxon>Agaricomycetes</taxon>
        <taxon>Agaricomycetidae</taxon>
        <taxon>Boletales</taxon>
        <taxon>Sclerodermatineae</taxon>
        <taxon>Sclerodermataceae</taxon>
        <taxon>Scleroderma</taxon>
    </lineage>
</organism>
<dbReference type="Pfam" id="PF00067">
    <property type="entry name" value="p450"/>
    <property type="match status" value="1"/>
</dbReference>
<keyword evidence="3" id="KW-0479">Metal-binding</keyword>
<evidence type="ECO:0000256" key="3">
    <source>
        <dbReference type="ARBA" id="ARBA00022723"/>
    </source>
</evidence>
<keyword evidence="4" id="KW-0560">Oxidoreductase</keyword>
<reference evidence="7" key="2">
    <citation type="submission" date="2015-01" db="EMBL/GenBank/DDBJ databases">
        <title>Evolutionary Origins and Diversification of the Mycorrhizal Mutualists.</title>
        <authorList>
            <consortium name="DOE Joint Genome Institute"/>
            <consortium name="Mycorrhizal Genomics Consortium"/>
            <person name="Kohler A."/>
            <person name="Kuo A."/>
            <person name="Nagy L.G."/>
            <person name="Floudas D."/>
            <person name="Copeland A."/>
            <person name="Barry K.W."/>
            <person name="Cichocki N."/>
            <person name="Veneault-Fourrey C."/>
            <person name="LaButti K."/>
            <person name="Lindquist E.A."/>
            <person name="Lipzen A."/>
            <person name="Lundell T."/>
            <person name="Morin E."/>
            <person name="Murat C."/>
            <person name="Riley R."/>
            <person name="Ohm R."/>
            <person name="Sun H."/>
            <person name="Tunlid A."/>
            <person name="Henrissat B."/>
            <person name="Grigoriev I.V."/>
            <person name="Hibbett D.S."/>
            <person name="Martin F."/>
        </authorList>
    </citation>
    <scope>NUCLEOTIDE SEQUENCE [LARGE SCALE GENOMIC DNA]</scope>
    <source>
        <strain evidence="7">Foug A</strain>
    </source>
</reference>
<evidence type="ECO:0008006" key="8">
    <source>
        <dbReference type="Google" id="ProtNLM"/>
    </source>
</evidence>
<keyword evidence="7" id="KW-1185">Reference proteome</keyword>
<evidence type="ECO:0000256" key="2">
    <source>
        <dbReference type="ARBA" id="ARBA00010617"/>
    </source>
</evidence>
<dbReference type="GO" id="GO:0020037">
    <property type="term" value="F:heme binding"/>
    <property type="evidence" value="ECO:0007669"/>
    <property type="project" value="InterPro"/>
</dbReference>
<comment type="cofactor">
    <cofactor evidence="1">
        <name>heme</name>
        <dbReference type="ChEBI" id="CHEBI:30413"/>
    </cofactor>
</comment>
<dbReference type="InterPro" id="IPR001128">
    <property type="entry name" value="Cyt_P450"/>
</dbReference>
<dbReference type="Gene3D" id="1.10.630.10">
    <property type="entry name" value="Cytochrome P450"/>
    <property type="match status" value="1"/>
</dbReference>
<dbReference type="HOGENOM" id="CLU_2782963_0_0_1"/>
<proteinExistence type="inferred from homology"/>
<dbReference type="InterPro" id="IPR036396">
    <property type="entry name" value="Cyt_P450_sf"/>
</dbReference>
<dbReference type="Proteomes" id="UP000053989">
    <property type="component" value="Unassembled WGS sequence"/>
</dbReference>
<reference evidence="6 7" key="1">
    <citation type="submission" date="2014-04" db="EMBL/GenBank/DDBJ databases">
        <authorList>
            <consortium name="DOE Joint Genome Institute"/>
            <person name="Kuo A."/>
            <person name="Kohler A."/>
            <person name="Nagy L.G."/>
            <person name="Floudas D."/>
            <person name="Copeland A."/>
            <person name="Barry K.W."/>
            <person name="Cichocki N."/>
            <person name="Veneault-Fourrey C."/>
            <person name="LaButti K."/>
            <person name="Lindquist E.A."/>
            <person name="Lipzen A."/>
            <person name="Lundell T."/>
            <person name="Morin E."/>
            <person name="Murat C."/>
            <person name="Sun H."/>
            <person name="Tunlid A."/>
            <person name="Henrissat B."/>
            <person name="Grigoriev I.V."/>
            <person name="Hibbett D.S."/>
            <person name="Martin F."/>
            <person name="Nordberg H.P."/>
            <person name="Cantor M.N."/>
            <person name="Hua S.X."/>
        </authorList>
    </citation>
    <scope>NUCLEOTIDE SEQUENCE [LARGE SCALE GENOMIC DNA]</scope>
    <source>
        <strain evidence="6 7">Foug A</strain>
    </source>
</reference>
<dbReference type="GO" id="GO:0004497">
    <property type="term" value="F:monooxygenase activity"/>
    <property type="evidence" value="ECO:0007669"/>
    <property type="project" value="InterPro"/>
</dbReference>
<comment type="similarity">
    <text evidence="2">Belongs to the cytochrome P450 family.</text>
</comment>
<dbReference type="PANTHER" id="PTHR46206">
    <property type="entry name" value="CYTOCHROME P450"/>
    <property type="match status" value="1"/>
</dbReference>
<name>A0A0C3D3S4_9AGAM</name>
<gene>
    <name evidence="6" type="ORF">SCLCIDRAFT_134717</name>
</gene>
<feature type="non-terminal residue" evidence="6">
    <location>
        <position position="1"/>
    </location>
</feature>
<evidence type="ECO:0000256" key="5">
    <source>
        <dbReference type="ARBA" id="ARBA00023004"/>
    </source>
</evidence>
<keyword evidence="5" id="KW-0408">Iron</keyword>
<evidence type="ECO:0000313" key="6">
    <source>
        <dbReference type="EMBL" id="KIM55440.1"/>
    </source>
</evidence>
<dbReference type="OrthoDB" id="2690604at2759"/>
<evidence type="ECO:0000256" key="4">
    <source>
        <dbReference type="ARBA" id="ARBA00023002"/>
    </source>
</evidence>
<dbReference type="STRING" id="1036808.A0A0C3D3S4"/>
<accession>A0A0C3D3S4</accession>
<dbReference type="InParanoid" id="A0A0C3D3S4"/>
<evidence type="ECO:0000256" key="1">
    <source>
        <dbReference type="ARBA" id="ARBA00001971"/>
    </source>
</evidence>
<dbReference type="GO" id="GO:0005506">
    <property type="term" value="F:iron ion binding"/>
    <property type="evidence" value="ECO:0007669"/>
    <property type="project" value="InterPro"/>
</dbReference>
<dbReference type="SUPFAM" id="SSF48264">
    <property type="entry name" value="Cytochrome P450"/>
    <property type="match status" value="1"/>
</dbReference>
<dbReference type="AlphaFoldDB" id="A0A0C3D3S4"/>
<dbReference type="EMBL" id="KN822135">
    <property type="protein sequence ID" value="KIM55440.1"/>
    <property type="molecule type" value="Genomic_DNA"/>
</dbReference>
<protein>
    <recommendedName>
        <fullName evidence="8">Cytochrome P450</fullName>
    </recommendedName>
</protein>